<evidence type="ECO:0000256" key="1">
    <source>
        <dbReference type="SAM" id="MobiDB-lite"/>
    </source>
</evidence>
<dbReference type="AlphaFoldDB" id="A0A2P2MK29"/>
<organism evidence="2">
    <name type="scientific">Rhizophora mucronata</name>
    <name type="common">Asiatic mangrove</name>
    <dbReference type="NCBI Taxonomy" id="61149"/>
    <lineage>
        <taxon>Eukaryota</taxon>
        <taxon>Viridiplantae</taxon>
        <taxon>Streptophyta</taxon>
        <taxon>Embryophyta</taxon>
        <taxon>Tracheophyta</taxon>
        <taxon>Spermatophyta</taxon>
        <taxon>Magnoliopsida</taxon>
        <taxon>eudicotyledons</taxon>
        <taxon>Gunneridae</taxon>
        <taxon>Pentapetalae</taxon>
        <taxon>rosids</taxon>
        <taxon>fabids</taxon>
        <taxon>Malpighiales</taxon>
        <taxon>Rhizophoraceae</taxon>
        <taxon>Rhizophora</taxon>
    </lineage>
</organism>
<proteinExistence type="predicted"/>
<sequence length="59" mass="6395">MPSLHNEPTMAVNSATIEYCGESPSSFPALLNTSDTDTSNGCNKWSNRLLSDPSLHQNL</sequence>
<accession>A0A2P2MK29</accession>
<protein>
    <submittedName>
        <fullName evidence="2">Putative vacuolar protein sorting-associated protein 13A isoform X7</fullName>
    </submittedName>
</protein>
<feature type="region of interest" description="Disordered" evidence="1">
    <location>
        <begin position="28"/>
        <end position="59"/>
    </location>
</feature>
<reference evidence="2" key="1">
    <citation type="submission" date="2018-02" db="EMBL/GenBank/DDBJ databases">
        <title>Rhizophora mucronata_Transcriptome.</title>
        <authorList>
            <person name="Meera S.P."/>
            <person name="Sreeshan A."/>
            <person name="Augustine A."/>
        </authorList>
    </citation>
    <scope>NUCLEOTIDE SEQUENCE</scope>
    <source>
        <tissue evidence="2">Leaf</tissue>
    </source>
</reference>
<dbReference type="EMBL" id="GGEC01050086">
    <property type="protein sequence ID" value="MBX30570.1"/>
    <property type="molecule type" value="Transcribed_RNA"/>
</dbReference>
<evidence type="ECO:0000313" key="2">
    <source>
        <dbReference type="EMBL" id="MBX30570.1"/>
    </source>
</evidence>
<name>A0A2P2MK29_RHIMU</name>